<accession>A0A2N9F5M6</accession>
<gene>
    <name evidence="2" type="ORF">FSB_LOCUS10083</name>
    <name evidence="3" type="ORF">FSB_LOCUS38952</name>
</gene>
<keyword evidence="1" id="KW-0472">Membrane</keyword>
<evidence type="ECO:0000313" key="2">
    <source>
        <dbReference type="EMBL" id="SPC82201.1"/>
    </source>
</evidence>
<reference evidence="2" key="1">
    <citation type="submission" date="2018-02" db="EMBL/GenBank/DDBJ databases">
        <authorList>
            <person name="Cohen D.B."/>
            <person name="Kent A.D."/>
        </authorList>
    </citation>
    <scope>NUCLEOTIDE SEQUENCE</scope>
</reference>
<proteinExistence type="predicted"/>
<sequence length="465" mass="53668">MAVNGADSVAIDIEGLASSIENKASKDPFMSPNCCIFKTPTVLYRLNEKAYVPDAFSIGPFHHGQPNLIDTEKIKIKYLHGLISRSPSPETILSDLFNSIKEVQTEARECYSKPIDYSPDEFVKILVIDGCFIIELFRKLAYGKPIEDNDPIFTMSCMHEFLCHDLILLENQVPWMVLERLFNKTNYNPDHDMSLIQLARSFFEFIFSIIRLPPEDHIIKDKDIKHIPDLIIKWMVSSTEQSEQSQPMLSVRREIWKRPTMPSAASHVGIGAQFRRAKSKMFSYGGEEGWQHMPCATSLVEAGIKFRRVESKSILDIKFKDGVLEIPPLPIEEATETVFRNLISFEQCYPDCEARFTSYAVLIDNLINTAKDVDILCENKIIDNWLNPQDAVPFFNKLYHNTFCPKYYYQSLSREVNRYCQRRWPSWRAALVRNYFHTPWAIFSAMAAVILLILSLLQTVYSMKK</sequence>
<protein>
    <submittedName>
        <fullName evidence="2">Uncharacterized protein</fullName>
    </submittedName>
</protein>
<dbReference type="InterPro" id="IPR004158">
    <property type="entry name" value="DUF247_pln"/>
</dbReference>
<dbReference type="PANTHER" id="PTHR31170:SF17">
    <property type="match status" value="1"/>
</dbReference>
<dbReference type="PANTHER" id="PTHR31170">
    <property type="entry name" value="BNAC04G53230D PROTEIN"/>
    <property type="match status" value="1"/>
</dbReference>
<dbReference type="AlphaFoldDB" id="A0A2N9F5M6"/>
<dbReference type="Pfam" id="PF03140">
    <property type="entry name" value="DUF247"/>
    <property type="match status" value="1"/>
</dbReference>
<evidence type="ECO:0000313" key="3">
    <source>
        <dbReference type="EMBL" id="SPD11070.1"/>
    </source>
</evidence>
<organism evidence="2">
    <name type="scientific">Fagus sylvatica</name>
    <name type="common">Beechnut</name>
    <dbReference type="NCBI Taxonomy" id="28930"/>
    <lineage>
        <taxon>Eukaryota</taxon>
        <taxon>Viridiplantae</taxon>
        <taxon>Streptophyta</taxon>
        <taxon>Embryophyta</taxon>
        <taxon>Tracheophyta</taxon>
        <taxon>Spermatophyta</taxon>
        <taxon>Magnoliopsida</taxon>
        <taxon>eudicotyledons</taxon>
        <taxon>Gunneridae</taxon>
        <taxon>Pentapetalae</taxon>
        <taxon>rosids</taxon>
        <taxon>fabids</taxon>
        <taxon>Fagales</taxon>
        <taxon>Fagaceae</taxon>
        <taxon>Fagus</taxon>
    </lineage>
</organism>
<keyword evidence="1" id="KW-1133">Transmembrane helix</keyword>
<name>A0A2N9F5M6_FAGSY</name>
<dbReference type="EMBL" id="OIVN01000562">
    <property type="protein sequence ID" value="SPC82201.1"/>
    <property type="molecule type" value="Genomic_DNA"/>
</dbReference>
<keyword evidence="1" id="KW-0812">Transmembrane</keyword>
<feature type="transmembrane region" description="Helical" evidence="1">
    <location>
        <begin position="440"/>
        <end position="461"/>
    </location>
</feature>
<evidence type="ECO:0000256" key="1">
    <source>
        <dbReference type="SAM" id="Phobius"/>
    </source>
</evidence>
<dbReference type="EMBL" id="OIVN01003415">
    <property type="protein sequence ID" value="SPD11070.1"/>
    <property type="molecule type" value="Genomic_DNA"/>
</dbReference>